<dbReference type="RefSeq" id="XP_014153736.1">
    <property type="nucleotide sequence ID" value="XM_014298261.1"/>
</dbReference>
<dbReference type="AlphaFoldDB" id="A0A0L0FT21"/>
<dbReference type="Proteomes" id="UP000054560">
    <property type="component" value="Unassembled WGS sequence"/>
</dbReference>
<protein>
    <submittedName>
        <fullName evidence="1">Uncharacterized protein</fullName>
    </submittedName>
</protein>
<name>A0A0L0FT21_9EUKA</name>
<keyword evidence="2" id="KW-1185">Reference proteome</keyword>
<dbReference type="GeneID" id="25908298"/>
<gene>
    <name evidence="1" type="ORF">SARC_07794</name>
</gene>
<dbReference type="EMBL" id="KQ242237">
    <property type="protein sequence ID" value="KNC79834.1"/>
    <property type="molecule type" value="Genomic_DNA"/>
</dbReference>
<evidence type="ECO:0000313" key="1">
    <source>
        <dbReference type="EMBL" id="KNC79834.1"/>
    </source>
</evidence>
<reference evidence="1 2" key="1">
    <citation type="submission" date="2011-02" db="EMBL/GenBank/DDBJ databases">
        <title>The Genome Sequence of Sphaeroforma arctica JP610.</title>
        <authorList>
            <consortium name="The Broad Institute Genome Sequencing Platform"/>
            <person name="Russ C."/>
            <person name="Cuomo C."/>
            <person name="Young S.K."/>
            <person name="Zeng Q."/>
            <person name="Gargeya S."/>
            <person name="Alvarado L."/>
            <person name="Berlin A."/>
            <person name="Chapman S.B."/>
            <person name="Chen Z."/>
            <person name="Freedman E."/>
            <person name="Gellesch M."/>
            <person name="Goldberg J."/>
            <person name="Griggs A."/>
            <person name="Gujja S."/>
            <person name="Heilman E."/>
            <person name="Heiman D."/>
            <person name="Howarth C."/>
            <person name="Mehta T."/>
            <person name="Neiman D."/>
            <person name="Pearson M."/>
            <person name="Roberts A."/>
            <person name="Saif S."/>
            <person name="Shea T."/>
            <person name="Shenoy N."/>
            <person name="Sisk P."/>
            <person name="Stolte C."/>
            <person name="Sykes S."/>
            <person name="White J."/>
            <person name="Yandava C."/>
            <person name="Burger G."/>
            <person name="Gray M.W."/>
            <person name="Holland P.W.H."/>
            <person name="King N."/>
            <person name="Lang F.B.F."/>
            <person name="Roger A.J."/>
            <person name="Ruiz-Trillo I."/>
            <person name="Haas B."/>
            <person name="Nusbaum C."/>
            <person name="Birren B."/>
        </authorList>
    </citation>
    <scope>NUCLEOTIDE SEQUENCE [LARGE SCALE GENOMIC DNA]</scope>
    <source>
        <strain evidence="1 2">JP610</strain>
    </source>
</reference>
<organism evidence="1 2">
    <name type="scientific">Sphaeroforma arctica JP610</name>
    <dbReference type="NCBI Taxonomy" id="667725"/>
    <lineage>
        <taxon>Eukaryota</taxon>
        <taxon>Ichthyosporea</taxon>
        <taxon>Ichthyophonida</taxon>
        <taxon>Sphaeroforma</taxon>
    </lineage>
</organism>
<evidence type="ECO:0000313" key="2">
    <source>
        <dbReference type="Proteomes" id="UP000054560"/>
    </source>
</evidence>
<sequence>MHPAFKHARRIRYPVAEGLGFASLVVAVSDLMPHTANGVHLQGPSSSNHINAHLLVSVTNRITQRAFRTAPTSTTATLEEIFPNFSHTTQNSIAQWSWLRSKT</sequence>
<accession>A0A0L0FT21</accession>
<proteinExistence type="predicted"/>